<dbReference type="Proteomes" id="UP001066276">
    <property type="component" value="Chromosome 10"/>
</dbReference>
<name>A0AAV7M5T6_PLEWA</name>
<evidence type="ECO:0000313" key="2">
    <source>
        <dbReference type="EMBL" id="KAJ1099135.1"/>
    </source>
</evidence>
<reference evidence="2" key="1">
    <citation type="journal article" date="2022" name="bioRxiv">
        <title>Sequencing and chromosome-scale assembly of the giantPleurodeles waltlgenome.</title>
        <authorList>
            <person name="Brown T."/>
            <person name="Elewa A."/>
            <person name="Iarovenko S."/>
            <person name="Subramanian E."/>
            <person name="Araus A.J."/>
            <person name="Petzold A."/>
            <person name="Susuki M."/>
            <person name="Suzuki K.-i.T."/>
            <person name="Hayashi T."/>
            <person name="Toyoda A."/>
            <person name="Oliveira C."/>
            <person name="Osipova E."/>
            <person name="Leigh N.D."/>
            <person name="Simon A."/>
            <person name="Yun M.H."/>
        </authorList>
    </citation>
    <scope>NUCLEOTIDE SEQUENCE</scope>
    <source>
        <strain evidence="2">20211129_DDA</strain>
        <tissue evidence="2">Liver</tissue>
    </source>
</reference>
<sequence>MGGAASRGRGGSLHVFPTVEVLWAEKRNQGYAQISKGFGGSVDLLLPLILLKITPATLPSSSPGTGVDAPVKSTVRFCFSVVLLFFLVFMGVSFLYWIFQPMLLLLLLNSFSQP</sequence>
<comment type="caution">
    <text evidence="2">The sequence shown here is derived from an EMBL/GenBank/DDBJ whole genome shotgun (WGS) entry which is preliminary data.</text>
</comment>
<evidence type="ECO:0000313" key="3">
    <source>
        <dbReference type="Proteomes" id="UP001066276"/>
    </source>
</evidence>
<keyword evidence="3" id="KW-1185">Reference proteome</keyword>
<organism evidence="2 3">
    <name type="scientific">Pleurodeles waltl</name>
    <name type="common">Iberian ribbed newt</name>
    <dbReference type="NCBI Taxonomy" id="8319"/>
    <lineage>
        <taxon>Eukaryota</taxon>
        <taxon>Metazoa</taxon>
        <taxon>Chordata</taxon>
        <taxon>Craniata</taxon>
        <taxon>Vertebrata</taxon>
        <taxon>Euteleostomi</taxon>
        <taxon>Amphibia</taxon>
        <taxon>Batrachia</taxon>
        <taxon>Caudata</taxon>
        <taxon>Salamandroidea</taxon>
        <taxon>Salamandridae</taxon>
        <taxon>Pleurodelinae</taxon>
        <taxon>Pleurodeles</taxon>
    </lineage>
</organism>
<protein>
    <submittedName>
        <fullName evidence="2">Uncharacterized protein</fullName>
    </submittedName>
</protein>
<evidence type="ECO:0000256" key="1">
    <source>
        <dbReference type="SAM" id="Phobius"/>
    </source>
</evidence>
<keyword evidence="1" id="KW-1133">Transmembrane helix</keyword>
<keyword evidence="1" id="KW-0472">Membrane</keyword>
<dbReference type="EMBL" id="JANPWB010000014">
    <property type="protein sequence ID" value="KAJ1099135.1"/>
    <property type="molecule type" value="Genomic_DNA"/>
</dbReference>
<dbReference type="AlphaFoldDB" id="A0AAV7M5T6"/>
<gene>
    <name evidence="2" type="ORF">NDU88_004239</name>
</gene>
<keyword evidence="1" id="KW-0812">Transmembrane</keyword>
<feature type="transmembrane region" description="Helical" evidence="1">
    <location>
        <begin position="77"/>
        <end position="99"/>
    </location>
</feature>
<proteinExistence type="predicted"/>
<accession>A0AAV7M5T6</accession>